<name>A0A0L9TUU2_PHAAN</name>
<organism evidence="1 2">
    <name type="scientific">Phaseolus angularis</name>
    <name type="common">Azuki bean</name>
    <name type="synonym">Vigna angularis</name>
    <dbReference type="NCBI Taxonomy" id="3914"/>
    <lineage>
        <taxon>Eukaryota</taxon>
        <taxon>Viridiplantae</taxon>
        <taxon>Streptophyta</taxon>
        <taxon>Embryophyta</taxon>
        <taxon>Tracheophyta</taxon>
        <taxon>Spermatophyta</taxon>
        <taxon>Magnoliopsida</taxon>
        <taxon>eudicotyledons</taxon>
        <taxon>Gunneridae</taxon>
        <taxon>Pentapetalae</taxon>
        <taxon>rosids</taxon>
        <taxon>fabids</taxon>
        <taxon>Fabales</taxon>
        <taxon>Fabaceae</taxon>
        <taxon>Papilionoideae</taxon>
        <taxon>50 kb inversion clade</taxon>
        <taxon>NPAAA clade</taxon>
        <taxon>indigoferoid/millettioid clade</taxon>
        <taxon>Phaseoleae</taxon>
        <taxon>Vigna</taxon>
    </lineage>
</organism>
<reference evidence="2" key="1">
    <citation type="journal article" date="2015" name="Proc. Natl. Acad. Sci. U.S.A.">
        <title>Genome sequencing of adzuki bean (Vigna angularis) provides insight into high starch and low fat accumulation and domestication.</title>
        <authorList>
            <person name="Yang K."/>
            <person name="Tian Z."/>
            <person name="Chen C."/>
            <person name="Luo L."/>
            <person name="Zhao B."/>
            <person name="Wang Z."/>
            <person name="Yu L."/>
            <person name="Li Y."/>
            <person name="Sun Y."/>
            <person name="Li W."/>
            <person name="Chen Y."/>
            <person name="Li Y."/>
            <person name="Zhang Y."/>
            <person name="Ai D."/>
            <person name="Zhao J."/>
            <person name="Shang C."/>
            <person name="Ma Y."/>
            <person name="Wu B."/>
            <person name="Wang M."/>
            <person name="Gao L."/>
            <person name="Sun D."/>
            <person name="Zhang P."/>
            <person name="Guo F."/>
            <person name="Wang W."/>
            <person name="Li Y."/>
            <person name="Wang J."/>
            <person name="Varshney R.K."/>
            <person name="Wang J."/>
            <person name="Ling H.Q."/>
            <person name="Wan P."/>
        </authorList>
    </citation>
    <scope>NUCLEOTIDE SEQUENCE</scope>
    <source>
        <strain evidence="2">cv. Jingnong 6</strain>
    </source>
</reference>
<proteinExistence type="predicted"/>
<gene>
    <name evidence="1" type="ORF">LR48_Vigan02g047500</name>
</gene>
<dbReference type="EMBL" id="CM003372">
    <property type="protein sequence ID" value="KOM34325.1"/>
    <property type="molecule type" value="Genomic_DNA"/>
</dbReference>
<evidence type="ECO:0000313" key="2">
    <source>
        <dbReference type="Proteomes" id="UP000053144"/>
    </source>
</evidence>
<sequence>MTSVCRASFIRDVVADRSRGKSYPKKIHLSEDDPLGALDELAKIISDAPINAHWDSIHLEKKLRSHCTCIIKMCDFTSGAHGGREELVGTSPPLPLGLLLLPSSMFVSFRVIHGNGEPDSSC</sequence>
<dbReference type="Gramene" id="KOM34325">
    <property type="protein sequence ID" value="KOM34325"/>
    <property type="gene ID" value="LR48_Vigan02g047500"/>
</dbReference>
<dbReference type="Proteomes" id="UP000053144">
    <property type="component" value="Chromosome 2"/>
</dbReference>
<dbReference type="AlphaFoldDB" id="A0A0L9TUU2"/>
<accession>A0A0L9TUU2</accession>
<protein>
    <submittedName>
        <fullName evidence="1">Uncharacterized protein</fullName>
    </submittedName>
</protein>
<evidence type="ECO:0000313" key="1">
    <source>
        <dbReference type="EMBL" id="KOM34325.1"/>
    </source>
</evidence>